<evidence type="ECO:0000256" key="1">
    <source>
        <dbReference type="SAM" id="MobiDB-lite"/>
    </source>
</evidence>
<proteinExistence type="predicted"/>
<comment type="caution">
    <text evidence="2">The sequence shown here is derived from an EMBL/GenBank/DDBJ whole genome shotgun (WGS) entry which is preliminary data.</text>
</comment>
<evidence type="ECO:0000313" key="3">
    <source>
        <dbReference type="Proteomes" id="UP001642260"/>
    </source>
</evidence>
<feature type="region of interest" description="Disordered" evidence="1">
    <location>
        <begin position="59"/>
        <end position="88"/>
    </location>
</feature>
<dbReference type="Proteomes" id="UP001642260">
    <property type="component" value="Unassembled WGS sequence"/>
</dbReference>
<dbReference type="AlphaFoldDB" id="A0ABC8L2G7"/>
<organism evidence="2 3">
    <name type="scientific">Eruca vesicaria subsp. sativa</name>
    <name type="common">Garden rocket</name>
    <name type="synonym">Eruca sativa</name>
    <dbReference type="NCBI Taxonomy" id="29727"/>
    <lineage>
        <taxon>Eukaryota</taxon>
        <taxon>Viridiplantae</taxon>
        <taxon>Streptophyta</taxon>
        <taxon>Embryophyta</taxon>
        <taxon>Tracheophyta</taxon>
        <taxon>Spermatophyta</taxon>
        <taxon>Magnoliopsida</taxon>
        <taxon>eudicotyledons</taxon>
        <taxon>Gunneridae</taxon>
        <taxon>Pentapetalae</taxon>
        <taxon>rosids</taxon>
        <taxon>malvids</taxon>
        <taxon>Brassicales</taxon>
        <taxon>Brassicaceae</taxon>
        <taxon>Brassiceae</taxon>
        <taxon>Eruca</taxon>
    </lineage>
</organism>
<sequence length="88" mass="10104">MAEDDEDNLSACATYAMLFTTNVTNSSQKGVCNYPGYDEYNILLHNESEEHNLKMKLAEKEPQAEDCESKKRDPPVDLFNERKKQSLE</sequence>
<evidence type="ECO:0000313" key="2">
    <source>
        <dbReference type="EMBL" id="CAH8371113.1"/>
    </source>
</evidence>
<reference evidence="2 3" key="1">
    <citation type="submission" date="2022-03" db="EMBL/GenBank/DDBJ databases">
        <authorList>
            <person name="Macdonald S."/>
            <person name="Ahmed S."/>
            <person name="Newling K."/>
        </authorList>
    </citation>
    <scope>NUCLEOTIDE SEQUENCE [LARGE SCALE GENOMIC DNA]</scope>
</reference>
<keyword evidence="3" id="KW-1185">Reference proteome</keyword>
<name>A0ABC8L2G7_ERUVS</name>
<accession>A0ABC8L2G7</accession>
<gene>
    <name evidence="2" type="ORF">ERUC_LOCUS31463</name>
</gene>
<protein>
    <submittedName>
        <fullName evidence="2">Uncharacterized protein</fullName>
    </submittedName>
</protein>
<dbReference type="EMBL" id="CAKOAT010427376">
    <property type="protein sequence ID" value="CAH8371113.1"/>
    <property type="molecule type" value="Genomic_DNA"/>
</dbReference>